<proteinExistence type="predicted"/>
<sequence length="466" mass="48466">MPGPRLGMGLVSLVALFAFGLGVAAGGVILPYLRATVPADVSIPKAVSTQPQPDNLVSILPQTIMAELAHDQEPISTNLSVEAFLTDIELKAIRQGLVAKRSAVATGSGYEIRFVFSAKAGKSVTLPRAGPLLLRFQPGPQMGTMLLVGMSQDGEDWSAGRRLASLVRAGALIPPLPANQLLTPAGLVHVEPAPAGPLLYLDGSIVLPKGAAANSGASADPDRPRFLALSGAWPQDGPLADWVFVVSDLGRPSPCSAKLYVLQAGSGSVIEAPLGLAGREIRLTHQDNRLFVSGFCAPNGSPIDGPVGQLDLTQGKWVWQVSAKSTSAASAPDPVAAQGWRQTSPSRIASPLGPKGALASLACRPDTGYTVALSGLPAPTQGNTARIEVVSGGKTAQLVMNWRPAVRGYEAVGRARQAATDPVLSRFLVDEPIEFRSLSGRVRVPPPGRDQVSSVIARCGAPAMER</sequence>
<dbReference type="OrthoDB" id="9824793at2"/>
<accession>A0A2P2E7D0</accession>
<dbReference type="Proteomes" id="UP000245086">
    <property type="component" value="Unassembled WGS sequence"/>
</dbReference>
<evidence type="ECO:0000256" key="1">
    <source>
        <dbReference type="SAM" id="MobiDB-lite"/>
    </source>
</evidence>
<organism evidence="2 3">
    <name type="scientific">Candidatus Phycosocius bacilliformis</name>
    <dbReference type="NCBI Taxonomy" id="1445552"/>
    <lineage>
        <taxon>Bacteria</taxon>
        <taxon>Pseudomonadati</taxon>
        <taxon>Pseudomonadota</taxon>
        <taxon>Alphaproteobacteria</taxon>
        <taxon>Caulobacterales</taxon>
        <taxon>Caulobacterales incertae sedis</taxon>
        <taxon>Candidatus Phycosocius</taxon>
    </lineage>
</organism>
<evidence type="ECO:0000313" key="3">
    <source>
        <dbReference type="Proteomes" id="UP000245086"/>
    </source>
</evidence>
<comment type="caution">
    <text evidence="2">The sequence shown here is derived from an EMBL/GenBank/DDBJ whole genome shotgun (WGS) entry which is preliminary data.</text>
</comment>
<evidence type="ECO:0000313" key="2">
    <source>
        <dbReference type="EMBL" id="GBF56969.1"/>
    </source>
</evidence>
<reference evidence="2 3" key="1">
    <citation type="journal article" date="2018" name="Genome Announc.">
        <title>Draft Genome Sequence of "Candidatus Phycosocius bacilliformis," an Alphaproteobacterial Ectosymbiont of the Hydrocarbon-Producing Green Alga Botryococcus braunii.</title>
        <authorList>
            <person name="Tanabe Y."/>
            <person name="Yamaguchi H."/>
            <person name="Watanabe M.M."/>
        </authorList>
    </citation>
    <scope>NUCLEOTIDE SEQUENCE [LARGE SCALE GENOMIC DNA]</scope>
    <source>
        <strain evidence="2 3">BOTRYCO-2</strain>
    </source>
</reference>
<dbReference type="EMBL" id="BFBR01000001">
    <property type="protein sequence ID" value="GBF56969.1"/>
    <property type="molecule type" value="Genomic_DNA"/>
</dbReference>
<protein>
    <submittedName>
        <fullName evidence="2">Uncharacterized protein</fullName>
    </submittedName>
</protein>
<dbReference type="AlphaFoldDB" id="A0A2P2E7D0"/>
<keyword evidence="3" id="KW-1185">Reference proteome</keyword>
<gene>
    <name evidence="2" type="ORF">PbB2_00626</name>
</gene>
<name>A0A2P2E7D0_9PROT</name>
<feature type="region of interest" description="Disordered" evidence="1">
    <location>
        <begin position="330"/>
        <end position="351"/>
    </location>
</feature>